<accession>A0A1D2JLC8</accession>
<evidence type="ECO:0000313" key="1">
    <source>
        <dbReference type="EMBL" id="ODH40917.1"/>
    </source>
</evidence>
<protein>
    <submittedName>
        <fullName evidence="1">Uncharacterized protein</fullName>
    </submittedName>
</protein>
<dbReference type="AlphaFoldDB" id="A0A1D2JLC8"/>
<gene>
    <name evidence="1" type="ORF">ACO22_01516</name>
</gene>
<sequence>MHEARLLRLISTIAPSQFSLHWDRNALAEMVR</sequence>
<name>A0A1D2JLC8_PARBR</name>
<dbReference type="EMBL" id="LZYO01000037">
    <property type="protein sequence ID" value="ODH40917.1"/>
    <property type="molecule type" value="Genomic_DNA"/>
</dbReference>
<dbReference type="Proteomes" id="UP000242814">
    <property type="component" value="Unassembled WGS sequence"/>
</dbReference>
<comment type="caution">
    <text evidence="1">The sequence shown here is derived from an EMBL/GenBank/DDBJ whole genome shotgun (WGS) entry which is preliminary data.</text>
</comment>
<proteinExistence type="predicted"/>
<evidence type="ECO:0000313" key="2">
    <source>
        <dbReference type="Proteomes" id="UP000242814"/>
    </source>
</evidence>
<organism evidence="1 2">
    <name type="scientific">Paracoccidioides brasiliensis</name>
    <dbReference type="NCBI Taxonomy" id="121759"/>
    <lineage>
        <taxon>Eukaryota</taxon>
        <taxon>Fungi</taxon>
        <taxon>Dikarya</taxon>
        <taxon>Ascomycota</taxon>
        <taxon>Pezizomycotina</taxon>
        <taxon>Eurotiomycetes</taxon>
        <taxon>Eurotiomycetidae</taxon>
        <taxon>Onygenales</taxon>
        <taxon>Ajellomycetaceae</taxon>
        <taxon>Paracoccidioides</taxon>
    </lineage>
</organism>
<reference evidence="1 2" key="1">
    <citation type="submission" date="2016-06" db="EMBL/GenBank/DDBJ databases">
        <authorList>
            <person name="Kjaerup R.B."/>
            <person name="Dalgaard T.S."/>
            <person name="Juul-Madsen H.R."/>
        </authorList>
    </citation>
    <scope>NUCLEOTIDE SEQUENCE [LARGE SCALE GENOMIC DNA]</scope>
    <source>
        <strain evidence="1 2">Pb300</strain>
    </source>
</reference>